<name>A0A417XSR7_9ACTN</name>
<protein>
    <submittedName>
        <fullName evidence="1">Uncharacterized protein</fullName>
    </submittedName>
</protein>
<evidence type="ECO:0000313" key="2">
    <source>
        <dbReference type="Proteomes" id="UP000283644"/>
    </source>
</evidence>
<dbReference type="Proteomes" id="UP000283644">
    <property type="component" value="Unassembled WGS sequence"/>
</dbReference>
<accession>A0A417XSR7</accession>
<keyword evidence="2" id="KW-1185">Reference proteome</keyword>
<evidence type="ECO:0000313" key="1">
    <source>
        <dbReference type="EMBL" id="RHW23345.1"/>
    </source>
</evidence>
<organism evidence="1 2">
    <name type="scientific">Nocardioides immobilis</name>
    <dbReference type="NCBI Taxonomy" id="2049295"/>
    <lineage>
        <taxon>Bacteria</taxon>
        <taxon>Bacillati</taxon>
        <taxon>Actinomycetota</taxon>
        <taxon>Actinomycetes</taxon>
        <taxon>Propionibacteriales</taxon>
        <taxon>Nocardioidaceae</taxon>
        <taxon>Nocardioides</taxon>
    </lineage>
</organism>
<gene>
    <name evidence="1" type="ORF">D0Z08_30095</name>
</gene>
<dbReference type="AlphaFoldDB" id="A0A417XSR7"/>
<comment type="caution">
    <text evidence="1">The sequence shown here is derived from an EMBL/GenBank/DDBJ whole genome shotgun (WGS) entry which is preliminary data.</text>
</comment>
<sequence length="291" mass="31549">MDMRSLAREILLYDRLVLPVPEDLDEADRWDGQGWDTNQLDYVAKHLGDLAHLVPWSQEMRSAWKDHMSLLAAAGVTSDGAAYGATPTTMVGFIWDDVAAHQPRDALPPVPPRIVAAYLSQEEAAADFEPVAAPVKGSPPAGRRSGILLTQPIEVPRGEDDEDVFLRAVRTAREPEFASARRALYDYEDRLVMEDRTDADIVRALGRLLDDYTAAARDHAGKTKRQWVSRLIAGGGGALANSQFAGAGKPVSLAVRKVFARFPSFVPGPDPAGIHPGEALTHVGAGFPAPR</sequence>
<reference evidence="1 2" key="1">
    <citation type="submission" date="2018-09" db="EMBL/GenBank/DDBJ databases">
        <title>Genome sequencing of Nocardioides immobilis CCTCC AB 2017083 for comparison to Nocardioides silvaticus.</title>
        <authorList>
            <person name="Li C."/>
            <person name="Wang G."/>
        </authorList>
    </citation>
    <scope>NUCLEOTIDE SEQUENCE [LARGE SCALE GENOMIC DNA]</scope>
    <source>
        <strain evidence="1 2">CCTCC AB 2017083</strain>
    </source>
</reference>
<proteinExistence type="predicted"/>
<dbReference type="EMBL" id="QXGH01000049">
    <property type="protein sequence ID" value="RHW23345.1"/>
    <property type="molecule type" value="Genomic_DNA"/>
</dbReference>